<evidence type="ECO:0000259" key="8">
    <source>
        <dbReference type="PROSITE" id="PS01225"/>
    </source>
</evidence>
<dbReference type="Gene3D" id="2.10.70.10">
    <property type="entry name" value="Complement Module, domain 1"/>
    <property type="match status" value="1"/>
</dbReference>
<dbReference type="EMBL" id="JAIWYP010000007">
    <property type="protein sequence ID" value="KAH3799907.1"/>
    <property type="molecule type" value="Genomic_DNA"/>
</dbReference>
<dbReference type="SMART" id="SM00214">
    <property type="entry name" value="VWC"/>
    <property type="match status" value="1"/>
</dbReference>
<dbReference type="PROSITE" id="PS51323">
    <property type="entry name" value="IGFBP_N_2"/>
    <property type="match status" value="1"/>
</dbReference>
<dbReference type="SMART" id="SM00041">
    <property type="entry name" value="CT"/>
    <property type="match status" value="1"/>
</dbReference>
<keyword evidence="5" id="KW-1015">Disulfide bond</keyword>
<feature type="signal peptide" evidence="7">
    <location>
        <begin position="1"/>
        <end position="21"/>
    </location>
</feature>
<dbReference type="PANTHER" id="PTHR11348:SF17">
    <property type="entry name" value="CCN"/>
    <property type="match status" value="1"/>
</dbReference>
<name>A0A9D4FQ40_DREPO</name>
<evidence type="ECO:0000256" key="2">
    <source>
        <dbReference type="ARBA" id="ARBA00008125"/>
    </source>
</evidence>
<dbReference type="PROSITE" id="PS01225">
    <property type="entry name" value="CTCK_2"/>
    <property type="match status" value="1"/>
</dbReference>
<dbReference type="GO" id="GO:0007165">
    <property type="term" value="P:signal transduction"/>
    <property type="evidence" value="ECO:0007669"/>
    <property type="project" value="InterPro"/>
</dbReference>
<feature type="domain" description="IGFBP N-terminal" evidence="10">
    <location>
        <begin position="26"/>
        <end position="98"/>
    </location>
</feature>
<dbReference type="Pfam" id="PF00219">
    <property type="entry name" value="IGFBP"/>
    <property type="match status" value="1"/>
</dbReference>
<dbReference type="GO" id="GO:0005178">
    <property type="term" value="F:integrin binding"/>
    <property type="evidence" value="ECO:0007669"/>
    <property type="project" value="TreeGrafter"/>
</dbReference>
<dbReference type="SMART" id="SM00121">
    <property type="entry name" value="IB"/>
    <property type="match status" value="1"/>
</dbReference>
<evidence type="ECO:0000256" key="1">
    <source>
        <dbReference type="ARBA" id="ARBA00004613"/>
    </source>
</evidence>
<keyword evidence="3" id="KW-0964">Secreted</keyword>
<gene>
    <name evidence="11" type="ORF">DPMN_153528</name>
</gene>
<dbReference type="Proteomes" id="UP000828390">
    <property type="component" value="Unassembled WGS sequence"/>
</dbReference>
<dbReference type="Pfam" id="PF00093">
    <property type="entry name" value="VWC"/>
    <property type="match status" value="1"/>
</dbReference>
<evidence type="ECO:0000313" key="12">
    <source>
        <dbReference type="Proteomes" id="UP000828390"/>
    </source>
</evidence>
<dbReference type="SUPFAM" id="SSF57184">
    <property type="entry name" value="Growth factor receptor domain"/>
    <property type="match status" value="1"/>
</dbReference>
<dbReference type="InterPro" id="IPR017891">
    <property type="entry name" value="Insulin_GF-bd_Cys-rich_CS"/>
</dbReference>
<dbReference type="AlphaFoldDB" id="A0A9D4FQ40"/>
<keyword evidence="4 7" id="KW-0732">Signal</keyword>
<dbReference type="InterPro" id="IPR001007">
    <property type="entry name" value="VWF_dom"/>
</dbReference>
<dbReference type="GO" id="GO:0031012">
    <property type="term" value="C:extracellular matrix"/>
    <property type="evidence" value="ECO:0007669"/>
    <property type="project" value="TreeGrafter"/>
</dbReference>
<dbReference type="InterPro" id="IPR050941">
    <property type="entry name" value="CCN"/>
</dbReference>
<dbReference type="InterPro" id="IPR006207">
    <property type="entry name" value="Cys_knot_C"/>
</dbReference>
<dbReference type="GO" id="GO:0045597">
    <property type="term" value="P:positive regulation of cell differentiation"/>
    <property type="evidence" value="ECO:0007669"/>
    <property type="project" value="TreeGrafter"/>
</dbReference>
<dbReference type="GO" id="GO:0007155">
    <property type="term" value="P:cell adhesion"/>
    <property type="evidence" value="ECO:0007669"/>
    <property type="project" value="TreeGrafter"/>
</dbReference>
<protein>
    <recommendedName>
        <fullName evidence="13">Connective tissue growth factor</fullName>
    </recommendedName>
</protein>
<evidence type="ECO:0000256" key="3">
    <source>
        <dbReference type="ARBA" id="ARBA00022525"/>
    </source>
</evidence>
<organism evidence="11 12">
    <name type="scientific">Dreissena polymorpha</name>
    <name type="common">Zebra mussel</name>
    <name type="synonym">Mytilus polymorpha</name>
    <dbReference type="NCBI Taxonomy" id="45954"/>
    <lineage>
        <taxon>Eukaryota</taxon>
        <taxon>Metazoa</taxon>
        <taxon>Spiralia</taxon>
        <taxon>Lophotrochozoa</taxon>
        <taxon>Mollusca</taxon>
        <taxon>Bivalvia</taxon>
        <taxon>Autobranchia</taxon>
        <taxon>Heteroconchia</taxon>
        <taxon>Euheterodonta</taxon>
        <taxon>Imparidentia</taxon>
        <taxon>Neoheterodontei</taxon>
        <taxon>Myida</taxon>
        <taxon>Dreissenoidea</taxon>
        <taxon>Dreissenidae</taxon>
        <taxon>Dreissena</taxon>
    </lineage>
</organism>
<dbReference type="SUPFAM" id="SSF57603">
    <property type="entry name" value="FnI-like domain"/>
    <property type="match status" value="1"/>
</dbReference>
<evidence type="ECO:0000259" key="10">
    <source>
        <dbReference type="PROSITE" id="PS51323"/>
    </source>
</evidence>
<dbReference type="SUPFAM" id="SSF82895">
    <property type="entry name" value="TSP-1 type 1 repeat"/>
    <property type="match status" value="1"/>
</dbReference>
<dbReference type="PANTHER" id="PTHR11348">
    <property type="entry name" value="CONNECTIVE TISSUE GROWTH FACTOR-RELATED"/>
    <property type="match status" value="1"/>
</dbReference>
<dbReference type="GO" id="GO:0005615">
    <property type="term" value="C:extracellular space"/>
    <property type="evidence" value="ECO:0007669"/>
    <property type="project" value="TreeGrafter"/>
</dbReference>
<dbReference type="PROSITE" id="PS50184">
    <property type="entry name" value="VWFC_2"/>
    <property type="match status" value="1"/>
</dbReference>
<dbReference type="PROSITE" id="PS50092">
    <property type="entry name" value="TSP1"/>
    <property type="match status" value="1"/>
</dbReference>
<dbReference type="InterPro" id="IPR000867">
    <property type="entry name" value="IGFBP-like"/>
</dbReference>
<reference evidence="11" key="1">
    <citation type="journal article" date="2019" name="bioRxiv">
        <title>The Genome of the Zebra Mussel, Dreissena polymorpha: A Resource for Invasive Species Research.</title>
        <authorList>
            <person name="McCartney M.A."/>
            <person name="Auch B."/>
            <person name="Kono T."/>
            <person name="Mallez S."/>
            <person name="Zhang Y."/>
            <person name="Obille A."/>
            <person name="Becker A."/>
            <person name="Abrahante J.E."/>
            <person name="Garbe J."/>
            <person name="Badalamenti J.P."/>
            <person name="Herman A."/>
            <person name="Mangelson H."/>
            <person name="Liachko I."/>
            <person name="Sullivan S."/>
            <person name="Sone E.D."/>
            <person name="Koren S."/>
            <person name="Silverstein K.A.T."/>
            <person name="Beckman K.B."/>
            <person name="Gohl D.M."/>
        </authorList>
    </citation>
    <scope>NUCLEOTIDE SEQUENCE</scope>
    <source>
        <strain evidence="11">Duluth1</strain>
        <tissue evidence="11">Whole animal</tissue>
    </source>
</reference>
<dbReference type="OrthoDB" id="365605at2759"/>
<dbReference type="PROSITE" id="PS00222">
    <property type="entry name" value="IGFBP_N_1"/>
    <property type="match status" value="1"/>
</dbReference>
<dbReference type="InterPro" id="IPR009030">
    <property type="entry name" value="Growth_fac_rcpt_cys_sf"/>
</dbReference>
<comment type="caution">
    <text evidence="11">The sequence shown here is derived from an EMBL/GenBank/DDBJ whole genome shotgun (WGS) entry which is preliminary data.</text>
</comment>
<comment type="similarity">
    <text evidence="2">Belongs to the CCN family.</text>
</comment>
<comment type="caution">
    <text evidence="6">Lacks conserved residue(s) required for the propagation of feature annotation.</text>
</comment>
<proteinExistence type="inferred from homology"/>
<evidence type="ECO:0000313" key="11">
    <source>
        <dbReference type="EMBL" id="KAH3799907.1"/>
    </source>
</evidence>
<evidence type="ECO:0000256" key="4">
    <source>
        <dbReference type="ARBA" id="ARBA00022729"/>
    </source>
</evidence>
<feature type="domain" description="VWFC" evidence="9">
    <location>
        <begin position="101"/>
        <end position="168"/>
    </location>
</feature>
<dbReference type="InterPro" id="IPR036383">
    <property type="entry name" value="TSP1_rpt_sf"/>
</dbReference>
<dbReference type="GO" id="GO:0008201">
    <property type="term" value="F:heparin binding"/>
    <property type="evidence" value="ECO:0007669"/>
    <property type="project" value="TreeGrafter"/>
</dbReference>
<accession>A0A9D4FQ40</accession>
<evidence type="ECO:0000259" key="9">
    <source>
        <dbReference type="PROSITE" id="PS50184"/>
    </source>
</evidence>
<feature type="domain" description="CTCK" evidence="8">
    <location>
        <begin position="272"/>
        <end position="345"/>
    </location>
</feature>
<dbReference type="Pfam" id="PF19035">
    <property type="entry name" value="TSP1_CCN"/>
    <property type="match status" value="1"/>
</dbReference>
<evidence type="ECO:0000256" key="7">
    <source>
        <dbReference type="SAM" id="SignalP"/>
    </source>
</evidence>
<evidence type="ECO:0008006" key="13">
    <source>
        <dbReference type="Google" id="ProtNLM"/>
    </source>
</evidence>
<sequence>MVIKWWLFLCMEVPFLSFCLGALDRGSWVCHYPCQCEKRELNCVDGVPVLLDGCGCCYMCARQNGDLCSVRDVCDVKHGLFCDMTVGASPGTGVCKANASKPCVVNGQTYADGQQFKPECSRLCTCQNGHYGCVDLCPDEFRIPSIKHCSQPKLMTVPGQCCPQWTCERQETVPEPTSGTSGGIQPRHIGDKAYPPALEMQSYTIYEPKKESHTALPKCAENVTSWSACSMSCDVGVSKRRMIDRRCEEKEETRLCYLRPCGIELPTSGGKCTPTTRNGRQHIRYADCISVNDWKLKFCTTCRARRCCYPRRERTRRIEFQCGNARREKFDFMWIKSCRCDRQCYKPAPEANKSNKHELENIYYAPKKP</sequence>
<dbReference type="InterPro" id="IPR043973">
    <property type="entry name" value="TSP1_CCN"/>
</dbReference>
<evidence type="ECO:0000256" key="6">
    <source>
        <dbReference type="PROSITE-ProRule" id="PRU00039"/>
    </source>
</evidence>
<keyword evidence="12" id="KW-1185">Reference proteome</keyword>
<reference evidence="11" key="2">
    <citation type="submission" date="2020-11" db="EMBL/GenBank/DDBJ databases">
        <authorList>
            <person name="McCartney M.A."/>
            <person name="Auch B."/>
            <person name="Kono T."/>
            <person name="Mallez S."/>
            <person name="Becker A."/>
            <person name="Gohl D.M."/>
            <person name="Silverstein K.A.T."/>
            <person name="Koren S."/>
            <person name="Bechman K.B."/>
            <person name="Herman A."/>
            <person name="Abrahante J.E."/>
            <person name="Garbe J."/>
        </authorList>
    </citation>
    <scope>NUCLEOTIDE SEQUENCE</scope>
    <source>
        <strain evidence="11">Duluth1</strain>
        <tissue evidence="11">Whole animal</tissue>
    </source>
</reference>
<comment type="subcellular location">
    <subcellularLocation>
        <location evidence="1">Secreted</location>
    </subcellularLocation>
</comment>
<evidence type="ECO:0000256" key="5">
    <source>
        <dbReference type="ARBA" id="ARBA00023157"/>
    </source>
</evidence>
<dbReference type="InterPro" id="IPR000884">
    <property type="entry name" value="TSP1_rpt"/>
</dbReference>
<feature type="chain" id="PRO_5038563330" description="Connective tissue growth factor" evidence="7">
    <location>
        <begin position="22"/>
        <end position="369"/>
    </location>
</feature>